<comment type="caution">
    <text evidence="2">Lacks conserved residue(s) required for the propagation of feature annotation.</text>
</comment>
<dbReference type="InterPro" id="IPR000742">
    <property type="entry name" value="EGF"/>
</dbReference>
<organism evidence="6 7">
    <name type="scientific">Sarcoptes scabiei</name>
    <name type="common">Itch mite</name>
    <name type="synonym">Acarus scabiei</name>
    <dbReference type="NCBI Taxonomy" id="52283"/>
    <lineage>
        <taxon>Eukaryota</taxon>
        <taxon>Metazoa</taxon>
        <taxon>Ecdysozoa</taxon>
        <taxon>Arthropoda</taxon>
        <taxon>Chelicerata</taxon>
        <taxon>Arachnida</taxon>
        <taxon>Acari</taxon>
        <taxon>Acariformes</taxon>
        <taxon>Sarcoptiformes</taxon>
        <taxon>Astigmata</taxon>
        <taxon>Psoroptidia</taxon>
        <taxon>Sarcoptoidea</taxon>
        <taxon>Sarcoptidae</taxon>
        <taxon>Sarcoptinae</taxon>
        <taxon>Sarcoptes</taxon>
    </lineage>
</organism>
<dbReference type="Pfam" id="PF00008">
    <property type="entry name" value="EGF"/>
    <property type="match status" value="1"/>
</dbReference>
<dbReference type="SUPFAM" id="SSF57196">
    <property type="entry name" value="EGF/Laminin"/>
    <property type="match status" value="1"/>
</dbReference>
<dbReference type="Pfam" id="PF02210">
    <property type="entry name" value="Laminin_G_2"/>
    <property type="match status" value="1"/>
</dbReference>
<dbReference type="PROSITE" id="PS50025">
    <property type="entry name" value="LAM_G_DOMAIN"/>
    <property type="match status" value="2"/>
</dbReference>
<feature type="disulfide bond" evidence="2">
    <location>
        <begin position="309"/>
        <end position="318"/>
    </location>
</feature>
<dbReference type="SUPFAM" id="SSF49899">
    <property type="entry name" value="Concanavalin A-like lectins/glucanases"/>
    <property type="match status" value="2"/>
</dbReference>
<dbReference type="PANTHER" id="PTHR15036:SF85">
    <property type="entry name" value="SP2353, ISOFORM A"/>
    <property type="match status" value="1"/>
</dbReference>
<sequence>MLINKKSSINFDDDDDDLAEKYLNDVGKNFYLDCNHPFNSSSVLFEWNKFDHQHKHDSLPNDVVIFTNGTILLANMKPSDFGSYICKATNSIDWKISRKVSIIQMRDMVPRFEQNPISYLSLPTLANSYLRFDLALSVRPEKSNGLIFYNSGGRNDSDYIALGLRDSFIEFIFDLGGGETRIRSLKPINLNQWHRIGIVREKRSSKLKIDEEDFVTGVSDSKFIGLDLTKPLFVGGVPNSFHKKIHYFDGNFVGCIHHLNLNSKMIHLIENPIESVGITPCTICLTTSCSNGGVCEESLFDRDGYECRCPNGFSGKNCESFTDECYDGRCMNGGRCVESYPSKKIVCECPFGTIGSNCEQNVTILEPMFSNGAYLTFRTLSNSLNRLNIEMRLKPNFFPKSIKDQDAFDDNHLLFYCGQYLNGSGDFVAIIINNRTIEFHFDTGSGPTAIKNNLVLFTDQWINVIVKRFNTEATLTVDAGDRFSTVSGRSVGKTIGLNLNTPLYLGGYHRSQLTLPTSLKHFSFFNGCMNKVDHCLSAWNIKILMFFGARVIITENGVLKQDTHAQ</sequence>
<dbReference type="OrthoDB" id="6514856at2759"/>
<evidence type="ECO:0000313" key="6">
    <source>
        <dbReference type="EMBL" id="KPM08127.1"/>
    </source>
</evidence>
<evidence type="ECO:0000259" key="5">
    <source>
        <dbReference type="PROSITE" id="PS50835"/>
    </source>
</evidence>
<dbReference type="Gene3D" id="2.60.40.10">
    <property type="entry name" value="Immunoglobulins"/>
    <property type="match status" value="1"/>
</dbReference>
<feature type="disulfide bond" evidence="2">
    <location>
        <begin position="349"/>
        <end position="358"/>
    </location>
</feature>
<dbReference type="InterPro" id="IPR001791">
    <property type="entry name" value="Laminin_G"/>
</dbReference>
<dbReference type="CDD" id="cd00110">
    <property type="entry name" value="LamG"/>
    <property type="match status" value="2"/>
</dbReference>
<dbReference type="InterPro" id="IPR013783">
    <property type="entry name" value="Ig-like_fold"/>
</dbReference>
<protein>
    <submittedName>
        <fullName evidence="6">Laminin G and EGF domain containing protein</fullName>
    </submittedName>
</protein>
<dbReference type="GO" id="GO:0016020">
    <property type="term" value="C:membrane"/>
    <property type="evidence" value="ECO:0007669"/>
    <property type="project" value="UniProtKB-SubCell"/>
</dbReference>
<dbReference type="CDD" id="cd00054">
    <property type="entry name" value="EGF_CA"/>
    <property type="match status" value="2"/>
</dbReference>
<evidence type="ECO:0000259" key="4">
    <source>
        <dbReference type="PROSITE" id="PS50026"/>
    </source>
</evidence>
<dbReference type="VEuPathDB" id="VectorBase:SSCA002674"/>
<dbReference type="SMART" id="SM00282">
    <property type="entry name" value="LamG"/>
    <property type="match status" value="2"/>
</dbReference>
<reference evidence="6 7" key="1">
    <citation type="journal article" date="2015" name="Parasit. Vectors">
        <title>Draft genome of the scabies mite.</title>
        <authorList>
            <person name="Rider S.D.Jr."/>
            <person name="Morgan M.S."/>
            <person name="Arlian L.G."/>
        </authorList>
    </citation>
    <scope>NUCLEOTIDE SEQUENCE [LARGE SCALE GENOMIC DNA]</scope>
    <source>
        <strain evidence="6">Arlian Lab</strain>
    </source>
</reference>
<dbReference type="PANTHER" id="PTHR15036">
    <property type="entry name" value="PIKACHURIN-LIKE PROTEIN"/>
    <property type="match status" value="1"/>
</dbReference>
<dbReference type="PROSITE" id="PS01186">
    <property type="entry name" value="EGF_2"/>
    <property type="match status" value="1"/>
</dbReference>
<dbReference type="AlphaFoldDB" id="A0A132AB44"/>
<dbReference type="PROSITE" id="PS00022">
    <property type="entry name" value="EGF_1"/>
    <property type="match status" value="2"/>
</dbReference>
<dbReference type="Gene3D" id="2.10.25.10">
    <property type="entry name" value="Laminin"/>
    <property type="match status" value="2"/>
</dbReference>
<gene>
    <name evidence="6" type="ORF">QR98_0066410</name>
</gene>
<evidence type="ECO:0000256" key="2">
    <source>
        <dbReference type="PROSITE-ProRule" id="PRU00076"/>
    </source>
</evidence>
<dbReference type="SUPFAM" id="SSF48726">
    <property type="entry name" value="Immunoglobulin"/>
    <property type="match status" value="1"/>
</dbReference>
<dbReference type="PROSITE" id="PS50026">
    <property type="entry name" value="EGF_3"/>
    <property type="match status" value="2"/>
</dbReference>
<proteinExistence type="predicted"/>
<dbReference type="Pfam" id="PF00054">
    <property type="entry name" value="Laminin_G_1"/>
    <property type="match status" value="1"/>
</dbReference>
<comment type="caution">
    <text evidence="6">The sequence shown here is derived from an EMBL/GenBank/DDBJ whole genome shotgun (WGS) entry which is preliminary data.</text>
</comment>
<feature type="domain" description="Laminin G" evidence="3">
    <location>
        <begin position="109"/>
        <end position="284"/>
    </location>
</feature>
<evidence type="ECO:0000259" key="3">
    <source>
        <dbReference type="PROSITE" id="PS50025"/>
    </source>
</evidence>
<dbReference type="Gene3D" id="2.60.120.200">
    <property type="match status" value="2"/>
</dbReference>
<dbReference type="Proteomes" id="UP000616769">
    <property type="component" value="Unassembled WGS sequence"/>
</dbReference>
<dbReference type="InterPro" id="IPR050372">
    <property type="entry name" value="Neurexin-related_CASP"/>
</dbReference>
<dbReference type="EMBL" id="JXLN01012231">
    <property type="protein sequence ID" value="KPM08127.1"/>
    <property type="molecule type" value="Genomic_DNA"/>
</dbReference>
<feature type="domain" description="EGF-like" evidence="4">
    <location>
        <begin position="282"/>
        <end position="319"/>
    </location>
</feature>
<dbReference type="InterPro" id="IPR036179">
    <property type="entry name" value="Ig-like_dom_sf"/>
</dbReference>
<keyword evidence="1 2" id="KW-1015">Disulfide bond</keyword>
<evidence type="ECO:0000256" key="1">
    <source>
        <dbReference type="ARBA" id="ARBA00023157"/>
    </source>
</evidence>
<evidence type="ECO:0000313" key="7">
    <source>
        <dbReference type="Proteomes" id="UP000616769"/>
    </source>
</evidence>
<dbReference type="PROSITE" id="PS50835">
    <property type="entry name" value="IG_LIKE"/>
    <property type="match status" value="1"/>
</dbReference>
<dbReference type="SMART" id="SM00181">
    <property type="entry name" value="EGF"/>
    <property type="match status" value="2"/>
</dbReference>
<dbReference type="InterPro" id="IPR007110">
    <property type="entry name" value="Ig-like_dom"/>
</dbReference>
<keyword evidence="2" id="KW-0245">EGF-like domain</keyword>
<dbReference type="InterPro" id="IPR013320">
    <property type="entry name" value="ConA-like_dom_sf"/>
</dbReference>
<feature type="domain" description="EGF-like" evidence="4">
    <location>
        <begin position="321"/>
        <end position="359"/>
    </location>
</feature>
<accession>A0A132AB44</accession>
<name>A0A132AB44_SARSC</name>
<feature type="domain" description="Ig-like" evidence="5">
    <location>
        <begin position="27"/>
        <end position="97"/>
    </location>
</feature>
<feature type="disulfide bond" evidence="2">
    <location>
        <begin position="330"/>
        <end position="347"/>
    </location>
</feature>
<feature type="domain" description="Laminin G" evidence="3">
    <location>
        <begin position="364"/>
        <end position="558"/>
    </location>
</feature>